<sequence length="275" mass="31980">MSSRILEQDLITKNAMKLFKVWYKQAEKSCPDSYMYFCLSTVDHNQKPSSRYVCLTGFDEKCFRFSTNDNSPKMEDIRRNAYVSMNFFWASMQKSIRINGLVTRYSNGDADYTMCPGFQNQITLAAVEYQSRPIKNVGTLDEMREKVLKSNAYKKCPDFWITQLKHQTAQMVPKIVNVKESQAEEMLWEDFLSEVVEAIQTVCDNDPIVESQFIRPHNFDEMLRSEALALLFLNKAWIVSQSVLPVMSIAYFEEFRPLSLPEEVMALCALRIIVR</sequence>
<evidence type="ECO:0000256" key="1">
    <source>
        <dbReference type="ARBA" id="ARBA00001917"/>
    </source>
</evidence>
<keyword evidence="11" id="KW-1185">Reference proteome</keyword>
<dbReference type="GO" id="GO:0010181">
    <property type="term" value="F:FMN binding"/>
    <property type="evidence" value="ECO:0007669"/>
    <property type="project" value="InterPro"/>
</dbReference>
<protein>
    <recommendedName>
        <fullName evidence="6">pyridoxal 5'-phosphate synthase</fullName>
        <ecNumber evidence="6">1.4.3.5</ecNumber>
    </recommendedName>
</protein>
<evidence type="ECO:0000256" key="6">
    <source>
        <dbReference type="ARBA" id="ARBA00012801"/>
    </source>
</evidence>
<dbReference type="Gene3D" id="2.30.110.10">
    <property type="entry name" value="Electron Transport, Fmn-binding Protein, Chain A"/>
    <property type="match status" value="1"/>
</dbReference>
<dbReference type="GO" id="GO:0004733">
    <property type="term" value="F:pyridoxamine phosphate oxidase activity"/>
    <property type="evidence" value="ECO:0007669"/>
    <property type="project" value="UniProtKB-EC"/>
</dbReference>
<dbReference type="InterPro" id="IPR011576">
    <property type="entry name" value="Pyridox_Oxase_N"/>
</dbReference>
<dbReference type="Proteomes" id="UP000887565">
    <property type="component" value="Unplaced"/>
</dbReference>
<evidence type="ECO:0000256" key="5">
    <source>
        <dbReference type="ARBA" id="ARBA00007301"/>
    </source>
</evidence>
<keyword evidence="9" id="KW-0560">Oxidoreductase</keyword>
<keyword evidence="8" id="KW-0288">FMN</keyword>
<evidence type="ECO:0000256" key="9">
    <source>
        <dbReference type="ARBA" id="ARBA00023002"/>
    </source>
</evidence>
<evidence type="ECO:0000313" key="11">
    <source>
        <dbReference type="Proteomes" id="UP000887565"/>
    </source>
</evidence>
<comment type="cofactor">
    <cofactor evidence="1">
        <name>FMN</name>
        <dbReference type="ChEBI" id="CHEBI:58210"/>
    </cofactor>
</comment>
<evidence type="ECO:0000259" key="10">
    <source>
        <dbReference type="Pfam" id="PF01243"/>
    </source>
</evidence>
<keyword evidence="7" id="KW-0285">Flavoprotein</keyword>
<accession>A0A915HLJ6</accession>
<evidence type="ECO:0000256" key="3">
    <source>
        <dbReference type="ARBA" id="ARBA00004738"/>
    </source>
</evidence>
<feature type="domain" description="Pyridoxamine 5'-phosphate oxidase N-terminal" evidence="10">
    <location>
        <begin position="36"/>
        <end position="133"/>
    </location>
</feature>
<dbReference type="SUPFAM" id="SSF50475">
    <property type="entry name" value="FMN-binding split barrel"/>
    <property type="match status" value="1"/>
</dbReference>
<dbReference type="PANTHER" id="PTHR10851">
    <property type="entry name" value="PYRIDOXINE-5-PHOSPHATE OXIDASE"/>
    <property type="match status" value="1"/>
</dbReference>
<comment type="pathway">
    <text evidence="4">Cofactor metabolism; pyridoxal 5'-phosphate salvage; pyridoxal 5'-phosphate from pyridoxine 5'-phosphate: step 1/1.</text>
</comment>
<evidence type="ECO:0000256" key="4">
    <source>
        <dbReference type="ARBA" id="ARBA00005037"/>
    </source>
</evidence>
<dbReference type="PANTHER" id="PTHR10851:SF0">
    <property type="entry name" value="PYRIDOXINE-5'-PHOSPHATE OXIDASE"/>
    <property type="match status" value="1"/>
</dbReference>
<proteinExistence type="inferred from homology"/>
<reference evidence="12" key="1">
    <citation type="submission" date="2022-11" db="UniProtKB">
        <authorList>
            <consortium name="WormBaseParasite"/>
        </authorList>
    </citation>
    <scope>IDENTIFICATION</scope>
</reference>
<dbReference type="AlphaFoldDB" id="A0A915HLJ6"/>
<dbReference type="InterPro" id="IPR000659">
    <property type="entry name" value="Pyridox_Oxase"/>
</dbReference>
<dbReference type="WBParaSite" id="nRc.2.0.1.t02355-RA">
    <property type="protein sequence ID" value="nRc.2.0.1.t02355-RA"/>
    <property type="gene ID" value="nRc.2.0.1.g02355"/>
</dbReference>
<dbReference type="GO" id="GO:0008615">
    <property type="term" value="P:pyridoxine biosynthetic process"/>
    <property type="evidence" value="ECO:0007669"/>
    <property type="project" value="InterPro"/>
</dbReference>
<evidence type="ECO:0000256" key="7">
    <source>
        <dbReference type="ARBA" id="ARBA00022630"/>
    </source>
</evidence>
<dbReference type="Pfam" id="PF01243">
    <property type="entry name" value="PNPOx_N"/>
    <property type="match status" value="1"/>
</dbReference>
<name>A0A915HLJ6_ROMCU</name>
<evidence type="ECO:0000313" key="12">
    <source>
        <dbReference type="WBParaSite" id="nRc.2.0.1.t02355-RA"/>
    </source>
</evidence>
<evidence type="ECO:0000256" key="8">
    <source>
        <dbReference type="ARBA" id="ARBA00022643"/>
    </source>
</evidence>
<comment type="similarity">
    <text evidence="5">Belongs to the pyridoxamine 5'-phosphate oxidase family.</text>
</comment>
<organism evidence="11 12">
    <name type="scientific">Romanomermis culicivorax</name>
    <name type="common">Nematode worm</name>
    <dbReference type="NCBI Taxonomy" id="13658"/>
    <lineage>
        <taxon>Eukaryota</taxon>
        <taxon>Metazoa</taxon>
        <taxon>Ecdysozoa</taxon>
        <taxon>Nematoda</taxon>
        <taxon>Enoplea</taxon>
        <taxon>Dorylaimia</taxon>
        <taxon>Mermithida</taxon>
        <taxon>Mermithoidea</taxon>
        <taxon>Mermithidae</taxon>
        <taxon>Romanomermis</taxon>
    </lineage>
</organism>
<comment type="function">
    <text evidence="2">Catalyzes the oxidation of either pyridoxine 5'-phosphate (PNP) or pyridoxamine 5'-phosphate (PMP) into pyridoxal 5'-phosphate (PLP).</text>
</comment>
<dbReference type="InterPro" id="IPR012349">
    <property type="entry name" value="Split_barrel_FMN-bd"/>
</dbReference>
<evidence type="ECO:0000256" key="2">
    <source>
        <dbReference type="ARBA" id="ARBA00003691"/>
    </source>
</evidence>
<dbReference type="EC" id="1.4.3.5" evidence="6"/>
<comment type="pathway">
    <text evidence="3">Cofactor metabolism; pyridoxal 5'-phosphate salvage; pyridoxal 5'-phosphate from pyridoxamine 5'-phosphate: step 1/1.</text>
</comment>